<evidence type="ECO:0000313" key="5">
    <source>
        <dbReference type="EMBL" id="CAH2408236.1"/>
    </source>
</evidence>
<sequence>MTSNPLVSKLEYGTTLSDDDRARLEKLCEHTVEVSARKSIIEEGDKPDNVHLVMQGLGCRYTLLENGNRSITALLLPGDFCNLHVAILGQMDHGIATLASSRIVKIPRTTIEDLINNPRIVRALWWSTLVDEGTMRAWLVSAGRRQANRQMAHLFCELLARLEAVGLADEGKFDFPVTQEDLGDILGASTVHVNKTLKALREDGLVLFDGKRVTIPDPTRLAEFAEFDPLYLHLRKRHTQETVAPSAYLAGRA</sequence>
<keyword evidence="3" id="KW-0804">Transcription</keyword>
<name>A0ABN8KD97_9HYPH</name>
<organism evidence="5 6">
    <name type="scientific">Mesorhizobium escarrei</name>
    <dbReference type="NCBI Taxonomy" id="666018"/>
    <lineage>
        <taxon>Bacteria</taxon>
        <taxon>Pseudomonadati</taxon>
        <taxon>Pseudomonadota</taxon>
        <taxon>Alphaproteobacteria</taxon>
        <taxon>Hyphomicrobiales</taxon>
        <taxon>Phyllobacteriaceae</taxon>
        <taxon>Mesorhizobium</taxon>
    </lineage>
</organism>
<accession>A0ABN8KD97</accession>
<dbReference type="RefSeq" id="WP_254021561.1">
    <property type="nucleotide sequence ID" value="NZ_CAKXZT010000164.1"/>
</dbReference>
<dbReference type="Pfam" id="PF13545">
    <property type="entry name" value="HTH_Crp_2"/>
    <property type="match status" value="1"/>
</dbReference>
<dbReference type="Proteomes" id="UP001153050">
    <property type="component" value="Unassembled WGS sequence"/>
</dbReference>
<dbReference type="InterPro" id="IPR012318">
    <property type="entry name" value="HTH_CRP"/>
</dbReference>
<dbReference type="SUPFAM" id="SSF51206">
    <property type="entry name" value="cAMP-binding domain-like"/>
    <property type="match status" value="1"/>
</dbReference>
<feature type="domain" description="HTH crp-type" evidence="4">
    <location>
        <begin position="145"/>
        <end position="219"/>
    </location>
</feature>
<dbReference type="InterPro" id="IPR000595">
    <property type="entry name" value="cNMP-bd_dom"/>
</dbReference>
<dbReference type="InterPro" id="IPR014710">
    <property type="entry name" value="RmlC-like_jellyroll"/>
</dbReference>
<reference evidence="5 6" key="1">
    <citation type="submission" date="2022-03" db="EMBL/GenBank/DDBJ databases">
        <authorList>
            <person name="Brunel B."/>
        </authorList>
    </citation>
    <scope>NUCLEOTIDE SEQUENCE [LARGE SCALE GENOMIC DNA]</scope>
    <source>
        <strain evidence="5">STM5069sample</strain>
    </source>
</reference>
<dbReference type="InterPro" id="IPR036388">
    <property type="entry name" value="WH-like_DNA-bd_sf"/>
</dbReference>
<keyword evidence="1" id="KW-0805">Transcription regulation</keyword>
<proteinExistence type="predicted"/>
<evidence type="ECO:0000259" key="4">
    <source>
        <dbReference type="PROSITE" id="PS51063"/>
    </source>
</evidence>
<protein>
    <submittedName>
        <fullName evidence="5">cAMP-binding domain of CRP or a regulatory subunit of cAMP-dependent protein kinases</fullName>
    </submittedName>
</protein>
<dbReference type="InterPro" id="IPR036390">
    <property type="entry name" value="WH_DNA-bd_sf"/>
</dbReference>
<dbReference type="Pfam" id="PF00027">
    <property type="entry name" value="cNMP_binding"/>
    <property type="match status" value="1"/>
</dbReference>
<dbReference type="Gene3D" id="2.60.120.10">
    <property type="entry name" value="Jelly Rolls"/>
    <property type="match status" value="1"/>
</dbReference>
<dbReference type="CDD" id="cd00038">
    <property type="entry name" value="CAP_ED"/>
    <property type="match status" value="1"/>
</dbReference>
<evidence type="ECO:0000256" key="3">
    <source>
        <dbReference type="ARBA" id="ARBA00023163"/>
    </source>
</evidence>
<dbReference type="SUPFAM" id="SSF46785">
    <property type="entry name" value="Winged helix' DNA-binding domain"/>
    <property type="match status" value="1"/>
</dbReference>
<keyword evidence="6" id="KW-1185">Reference proteome</keyword>
<dbReference type="SMART" id="SM00419">
    <property type="entry name" value="HTH_CRP"/>
    <property type="match status" value="1"/>
</dbReference>
<evidence type="ECO:0000256" key="1">
    <source>
        <dbReference type="ARBA" id="ARBA00023015"/>
    </source>
</evidence>
<comment type="caution">
    <text evidence="5">The sequence shown here is derived from an EMBL/GenBank/DDBJ whole genome shotgun (WGS) entry which is preliminary data.</text>
</comment>
<dbReference type="InterPro" id="IPR018490">
    <property type="entry name" value="cNMP-bd_dom_sf"/>
</dbReference>
<dbReference type="EMBL" id="CAKXZT010000164">
    <property type="protein sequence ID" value="CAH2408236.1"/>
    <property type="molecule type" value="Genomic_DNA"/>
</dbReference>
<evidence type="ECO:0000313" key="6">
    <source>
        <dbReference type="Proteomes" id="UP001153050"/>
    </source>
</evidence>
<dbReference type="Gene3D" id="1.10.10.10">
    <property type="entry name" value="Winged helix-like DNA-binding domain superfamily/Winged helix DNA-binding domain"/>
    <property type="match status" value="1"/>
</dbReference>
<dbReference type="PROSITE" id="PS51063">
    <property type="entry name" value="HTH_CRP_2"/>
    <property type="match status" value="1"/>
</dbReference>
<keyword evidence="2" id="KW-0238">DNA-binding</keyword>
<gene>
    <name evidence="5" type="ORF">MES5069_660026</name>
</gene>
<evidence type="ECO:0000256" key="2">
    <source>
        <dbReference type="ARBA" id="ARBA00023125"/>
    </source>
</evidence>